<dbReference type="Proteomes" id="UP001060112">
    <property type="component" value="Chromosome"/>
</dbReference>
<evidence type="ECO:0000256" key="1">
    <source>
        <dbReference type="SAM" id="Phobius"/>
    </source>
</evidence>
<accession>A0ABY5I1E8</accession>
<feature type="transmembrane region" description="Helical" evidence="1">
    <location>
        <begin position="20"/>
        <end position="40"/>
    </location>
</feature>
<dbReference type="RefSeq" id="WP_290137753.1">
    <property type="nucleotide sequence ID" value="NZ_CP101620.1"/>
</dbReference>
<keyword evidence="3" id="KW-1185">Reference proteome</keyword>
<protein>
    <submittedName>
        <fullName evidence="2">Uncharacterized protein</fullName>
    </submittedName>
</protein>
<evidence type="ECO:0000313" key="2">
    <source>
        <dbReference type="EMBL" id="UTY37832.1"/>
    </source>
</evidence>
<evidence type="ECO:0000313" key="3">
    <source>
        <dbReference type="Proteomes" id="UP001060112"/>
    </source>
</evidence>
<organism evidence="2 3">
    <name type="scientific">Allocoprobacillus halotolerans</name>
    <dbReference type="NCBI Taxonomy" id="2944914"/>
    <lineage>
        <taxon>Bacteria</taxon>
        <taxon>Bacillati</taxon>
        <taxon>Bacillota</taxon>
        <taxon>Erysipelotrichia</taxon>
        <taxon>Erysipelotrichales</taxon>
        <taxon>Erysipelotrichaceae</taxon>
        <taxon>Allocoprobacillus</taxon>
    </lineage>
</organism>
<name>A0ABY5I1E8_9FIRM</name>
<keyword evidence="1" id="KW-0812">Transmembrane</keyword>
<sequence length="79" mass="8658">MGSADSALSMMNSIVGNLQLTLIVILIGTVFNVVVLLQMYHVIHLSFLQPYIPSLTWNKVNTVQVEHSSQESNEGGESL</sequence>
<reference evidence="2" key="1">
    <citation type="submission" date="2022-07" db="EMBL/GenBank/DDBJ databases">
        <title>Faecal culturing of patients with breast cancer.</title>
        <authorList>
            <person name="Teng N.M.Y."/>
            <person name="Kiu R."/>
            <person name="Evans R."/>
            <person name="Baker D.J."/>
            <person name="Zenner C."/>
            <person name="Robinson S.D."/>
            <person name="Hall L.J."/>
        </authorList>
    </citation>
    <scope>NUCLEOTIDE SEQUENCE</scope>
    <source>
        <strain evidence="2">LH1062</strain>
    </source>
</reference>
<proteinExistence type="predicted"/>
<keyword evidence="1" id="KW-1133">Transmembrane helix</keyword>
<gene>
    <name evidence="2" type="ORF">NMU03_08830</name>
</gene>
<dbReference type="EMBL" id="CP101620">
    <property type="protein sequence ID" value="UTY37832.1"/>
    <property type="molecule type" value="Genomic_DNA"/>
</dbReference>
<keyword evidence="1" id="KW-0472">Membrane</keyword>